<evidence type="ECO:0000313" key="3">
    <source>
        <dbReference type="Proteomes" id="UP000094329"/>
    </source>
</evidence>
<dbReference type="EMBL" id="MDTU01000001">
    <property type="protein sequence ID" value="ODN41739.1"/>
    <property type="molecule type" value="Genomic_DNA"/>
</dbReference>
<protein>
    <recommendedName>
        <fullName evidence="4">Major facilitator superfamily (MFS) profile domain-containing protein</fullName>
    </recommendedName>
</protein>
<keyword evidence="1" id="KW-1133">Transmembrane helix</keyword>
<accession>A0ABX2ZZB9</accession>
<keyword evidence="1" id="KW-0472">Membrane</keyword>
<gene>
    <name evidence="2" type="ORF">BGC07_00485</name>
</gene>
<feature type="transmembrane region" description="Helical" evidence="1">
    <location>
        <begin position="27"/>
        <end position="45"/>
    </location>
</feature>
<name>A0ABX2ZZB9_9GAMM</name>
<comment type="caution">
    <text evidence="2">The sequence shown here is derived from an EMBL/GenBank/DDBJ whole genome shotgun (WGS) entry which is preliminary data.</text>
</comment>
<sequence>MIVGSLISGLSGGHLINHATPDQMKESLYLIPFAILITSALLIIVHTKESTRKYKEQTLG</sequence>
<proteinExistence type="predicted"/>
<keyword evidence="3" id="KW-1185">Reference proteome</keyword>
<dbReference type="Proteomes" id="UP000094329">
    <property type="component" value="Unassembled WGS sequence"/>
</dbReference>
<reference evidence="2 3" key="1">
    <citation type="submission" date="2016-08" db="EMBL/GenBank/DDBJ databases">
        <title>Draft genome sequence of Candidatus Piscirickettsia litoralis, from seawater.</title>
        <authorList>
            <person name="Wan X."/>
            <person name="Lee A.J."/>
            <person name="Hou S."/>
            <person name="Donachie S.P."/>
        </authorList>
    </citation>
    <scope>NUCLEOTIDE SEQUENCE [LARGE SCALE GENOMIC DNA]</scope>
    <source>
        <strain evidence="2 3">Y2</strain>
    </source>
</reference>
<evidence type="ECO:0000313" key="2">
    <source>
        <dbReference type="EMBL" id="ODN41739.1"/>
    </source>
</evidence>
<evidence type="ECO:0000256" key="1">
    <source>
        <dbReference type="SAM" id="Phobius"/>
    </source>
</evidence>
<evidence type="ECO:0008006" key="4">
    <source>
        <dbReference type="Google" id="ProtNLM"/>
    </source>
</evidence>
<organism evidence="2 3">
    <name type="scientific">Piscirickettsia litoralis</name>
    <dbReference type="NCBI Taxonomy" id="1891921"/>
    <lineage>
        <taxon>Bacteria</taxon>
        <taxon>Pseudomonadati</taxon>
        <taxon>Pseudomonadota</taxon>
        <taxon>Gammaproteobacteria</taxon>
        <taxon>Thiotrichales</taxon>
        <taxon>Piscirickettsiaceae</taxon>
        <taxon>Piscirickettsia</taxon>
    </lineage>
</organism>
<keyword evidence="1" id="KW-0812">Transmembrane</keyword>